<organism evidence="5 6">
    <name type="scientific">Myxozyma melibiosi</name>
    <dbReference type="NCBI Taxonomy" id="54550"/>
    <lineage>
        <taxon>Eukaryota</taxon>
        <taxon>Fungi</taxon>
        <taxon>Dikarya</taxon>
        <taxon>Ascomycota</taxon>
        <taxon>Saccharomycotina</taxon>
        <taxon>Lipomycetes</taxon>
        <taxon>Lipomycetales</taxon>
        <taxon>Lipomycetaceae</taxon>
        <taxon>Myxozyma</taxon>
    </lineage>
</organism>
<evidence type="ECO:0000313" key="5">
    <source>
        <dbReference type="EMBL" id="KAK7205252.1"/>
    </source>
</evidence>
<proteinExistence type="predicted"/>
<evidence type="ECO:0000256" key="3">
    <source>
        <dbReference type="ARBA" id="ARBA00031834"/>
    </source>
</evidence>
<dbReference type="GeneID" id="90038288"/>
<dbReference type="InterPro" id="IPR006073">
    <property type="entry name" value="GTP-bd"/>
</dbReference>
<dbReference type="EMBL" id="JBBJBU010000006">
    <property type="protein sequence ID" value="KAK7205252.1"/>
    <property type="molecule type" value="Genomic_DNA"/>
</dbReference>
<dbReference type="Gene3D" id="3.40.50.300">
    <property type="entry name" value="P-loop containing nucleotide triphosphate hydrolases"/>
    <property type="match status" value="1"/>
</dbReference>
<comment type="caution">
    <text evidence="5">The sequence shown here is derived from an EMBL/GenBank/DDBJ whole genome shotgun (WGS) entry which is preliminary data.</text>
</comment>
<dbReference type="PANTHER" id="PTHR46434">
    <property type="entry name" value="GENETIC INTERACTOR OF PROHIBITINS 3, MITOCHONDRIAL"/>
    <property type="match status" value="1"/>
</dbReference>
<evidence type="ECO:0000313" key="6">
    <source>
        <dbReference type="Proteomes" id="UP001498771"/>
    </source>
</evidence>
<dbReference type="InterPro" id="IPR050896">
    <property type="entry name" value="Mito_lipid_metab_GTPase"/>
</dbReference>
<reference evidence="5 6" key="1">
    <citation type="submission" date="2024-03" db="EMBL/GenBank/DDBJ databases">
        <title>Genome-scale model development and genomic sequencing of the oleaginous clade Lipomyces.</title>
        <authorList>
            <consortium name="Lawrence Berkeley National Laboratory"/>
            <person name="Czajka J.J."/>
            <person name="Han Y."/>
            <person name="Kim J."/>
            <person name="Mondo S.J."/>
            <person name="Hofstad B.A."/>
            <person name="Robles A."/>
            <person name="Haridas S."/>
            <person name="Riley R."/>
            <person name="LaButti K."/>
            <person name="Pangilinan J."/>
            <person name="Andreopoulos W."/>
            <person name="Lipzen A."/>
            <person name="Yan J."/>
            <person name="Wang M."/>
            <person name="Ng V."/>
            <person name="Grigoriev I.V."/>
            <person name="Spatafora J.W."/>
            <person name="Magnuson J.K."/>
            <person name="Baker S.E."/>
            <person name="Pomraning K.R."/>
        </authorList>
    </citation>
    <scope>NUCLEOTIDE SEQUENCE [LARGE SCALE GENOMIC DNA]</scope>
    <source>
        <strain evidence="5 6">Phaff 52-87</strain>
    </source>
</reference>
<protein>
    <recommendedName>
        <fullName evidence="1">Genetic interactor of prohibitins 3, mitochondrial</fullName>
    </recommendedName>
    <alternativeName>
        <fullName evidence="3">Found in mitochondrial proteome protein 38</fullName>
    </alternativeName>
</protein>
<dbReference type="Pfam" id="PF01926">
    <property type="entry name" value="MMR_HSR1"/>
    <property type="match status" value="1"/>
</dbReference>
<gene>
    <name evidence="5" type="ORF">BZA70DRAFT_279424</name>
</gene>
<evidence type="ECO:0000256" key="1">
    <source>
        <dbReference type="ARBA" id="ARBA00018901"/>
    </source>
</evidence>
<dbReference type="Proteomes" id="UP001498771">
    <property type="component" value="Unassembled WGS sequence"/>
</dbReference>
<evidence type="ECO:0000256" key="2">
    <source>
        <dbReference type="ARBA" id="ARBA00022946"/>
    </source>
</evidence>
<feature type="domain" description="G" evidence="4">
    <location>
        <begin position="310"/>
        <end position="387"/>
    </location>
</feature>
<dbReference type="PANTHER" id="PTHR46434:SF1">
    <property type="entry name" value="GENETIC INTERACTOR OF PROHIBITINS 3, MITOCHONDRIAL"/>
    <property type="match status" value="1"/>
</dbReference>
<dbReference type="RefSeq" id="XP_064768285.1">
    <property type="nucleotide sequence ID" value="XM_064912776.1"/>
</dbReference>
<dbReference type="InterPro" id="IPR027417">
    <property type="entry name" value="P-loop_NTPase"/>
</dbReference>
<accession>A0ABR1F5Y1</accession>
<name>A0ABR1F5Y1_9ASCO</name>
<evidence type="ECO:0000259" key="4">
    <source>
        <dbReference type="Pfam" id="PF01926"/>
    </source>
</evidence>
<keyword evidence="2" id="KW-0809">Transit peptide</keyword>
<dbReference type="SUPFAM" id="SSF52540">
    <property type="entry name" value="P-loop containing nucleoside triphosphate hydrolases"/>
    <property type="match status" value="1"/>
</dbReference>
<keyword evidence="6" id="KW-1185">Reference proteome</keyword>
<sequence>MDFERKYLLNIQTMRSSMRSQLQTAASGLLLLARKRTLPQTLWRPPLVHTSRSLTGSAMVVKQRCPSCGGKYAQEEFHDKPAAVAVKKASDRAFEKFAAELTPEEMELLGIGRRPELSADTAAAPERICHRCHVLHHHNRADLLPAVDYRQVFGHLPTGRSNYTVVHVIDAYDAPLSILPLESLLRAYGKTPQKILYVFNRVDLFVDSMKLAKQRLRPYFSKILEATIKVQRQIASEPVDADKLKQSKSLWNFGMKGLDSSDGPEIKLIEEMATESSDLEETIDGNDIFLVSARNGRGIDNLTRQLGNEVFFVGYSNVGKSRVIRSIINHCKEKRPQANIPFGGPGDSHWPGMTRNMLEYTVKYGYQHKRLVDLPGLEDSGFKKWRVIDQESVAHLVKGRFLQRGKREHVTVKKGQCLNIGGLVFVESPDVNVIAWNMIGQRAHVNSYVNRDYEKAAEMTKRKDASKKIHILSEAVDHFTLAATAKIDGGGADVLIQGLGYIEFRISGKVPSEGATLNIHTVPGVNVALRRPVFEALKDRRENETESIDAECGSDDEQDGVFVQF</sequence>